<name>A0A9J6B8F7_SOLCO</name>
<organism evidence="1 2">
    <name type="scientific">Solanum commersonii</name>
    <name type="common">Commerson's wild potato</name>
    <name type="synonym">Commerson's nightshade</name>
    <dbReference type="NCBI Taxonomy" id="4109"/>
    <lineage>
        <taxon>Eukaryota</taxon>
        <taxon>Viridiplantae</taxon>
        <taxon>Streptophyta</taxon>
        <taxon>Embryophyta</taxon>
        <taxon>Tracheophyta</taxon>
        <taxon>Spermatophyta</taxon>
        <taxon>Magnoliopsida</taxon>
        <taxon>eudicotyledons</taxon>
        <taxon>Gunneridae</taxon>
        <taxon>Pentapetalae</taxon>
        <taxon>asterids</taxon>
        <taxon>lamiids</taxon>
        <taxon>Solanales</taxon>
        <taxon>Solanaceae</taxon>
        <taxon>Solanoideae</taxon>
        <taxon>Solaneae</taxon>
        <taxon>Solanum</taxon>
    </lineage>
</organism>
<protein>
    <submittedName>
        <fullName evidence="1">Uncharacterized protein</fullName>
    </submittedName>
</protein>
<dbReference type="EMBL" id="JACXVP010000001">
    <property type="protein sequence ID" value="KAG5632937.1"/>
    <property type="molecule type" value="Genomic_DNA"/>
</dbReference>
<proteinExistence type="predicted"/>
<evidence type="ECO:0000313" key="2">
    <source>
        <dbReference type="Proteomes" id="UP000824120"/>
    </source>
</evidence>
<dbReference type="AlphaFoldDB" id="A0A9J6B8F7"/>
<gene>
    <name evidence="1" type="ORF">H5410_004654</name>
</gene>
<evidence type="ECO:0000313" key="1">
    <source>
        <dbReference type="EMBL" id="KAG5632937.1"/>
    </source>
</evidence>
<dbReference type="Proteomes" id="UP000824120">
    <property type="component" value="Chromosome 1"/>
</dbReference>
<sequence length="87" mass="10539">MKHAMARNVIEGTFGLLKGRWRIPRSLLWYRLREMEVDPLDVEMKVQMENQHEYENINTIEASDDWTTWTDELAQPMWNKRLGNQYL</sequence>
<reference evidence="1 2" key="1">
    <citation type="submission" date="2020-09" db="EMBL/GenBank/DDBJ databases">
        <title>De no assembly of potato wild relative species, Solanum commersonii.</title>
        <authorList>
            <person name="Cho K."/>
        </authorList>
    </citation>
    <scope>NUCLEOTIDE SEQUENCE [LARGE SCALE GENOMIC DNA]</scope>
    <source>
        <strain evidence="1">LZ3.2</strain>
        <tissue evidence="1">Leaf</tissue>
    </source>
</reference>
<comment type="caution">
    <text evidence="1">The sequence shown here is derived from an EMBL/GenBank/DDBJ whole genome shotgun (WGS) entry which is preliminary data.</text>
</comment>
<accession>A0A9J6B8F7</accession>
<dbReference type="OrthoDB" id="1737193at2759"/>
<keyword evidence="2" id="KW-1185">Reference proteome</keyword>